<keyword evidence="2" id="KW-1185">Reference proteome</keyword>
<feature type="non-terminal residue" evidence="1">
    <location>
        <position position="48"/>
    </location>
</feature>
<name>A0A5C8IKL3_9BACT</name>
<dbReference type="GO" id="GO:0016874">
    <property type="term" value="F:ligase activity"/>
    <property type="evidence" value="ECO:0007669"/>
    <property type="project" value="UniProtKB-KW"/>
</dbReference>
<protein>
    <submittedName>
        <fullName evidence="1">UDP-N-acetylmuramoyl-tripeptide--D-alanyl-D-alanine ligase</fullName>
    </submittedName>
</protein>
<dbReference type="Proteomes" id="UP000321926">
    <property type="component" value="Unassembled WGS sequence"/>
</dbReference>
<sequence>MPHTIEFLYQKYLECHHVSTDSRAAQEQSLFFALNGPNFKGAAFATAA</sequence>
<dbReference type="AlphaFoldDB" id="A0A5C8IKL3"/>
<reference evidence="1 2" key="1">
    <citation type="submission" date="2019-08" db="EMBL/GenBank/DDBJ databases">
        <authorList>
            <person name="Shi S."/>
        </authorList>
    </citation>
    <scope>NUCLEOTIDE SEQUENCE [LARGE SCALE GENOMIC DNA]</scope>
    <source>
        <strain evidence="1 2">GY10130</strain>
    </source>
</reference>
<comment type="caution">
    <text evidence="1">The sequence shown here is derived from an EMBL/GenBank/DDBJ whole genome shotgun (WGS) entry which is preliminary data.</text>
</comment>
<accession>A0A5C8IKL3</accession>
<evidence type="ECO:0000313" key="1">
    <source>
        <dbReference type="EMBL" id="TXK22048.1"/>
    </source>
</evidence>
<dbReference type="InterPro" id="IPR035911">
    <property type="entry name" value="MurE/MurF_N"/>
</dbReference>
<dbReference type="Gene3D" id="3.40.1390.10">
    <property type="entry name" value="MurE/MurF, N-terminal domain"/>
    <property type="match status" value="1"/>
</dbReference>
<keyword evidence="1" id="KW-0436">Ligase</keyword>
<dbReference type="SUPFAM" id="SSF63418">
    <property type="entry name" value="MurE/MurF N-terminal domain"/>
    <property type="match status" value="1"/>
</dbReference>
<evidence type="ECO:0000313" key="2">
    <source>
        <dbReference type="Proteomes" id="UP000321926"/>
    </source>
</evidence>
<dbReference type="EMBL" id="VRTY01000158">
    <property type="protein sequence ID" value="TXK22048.1"/>
    <property type="molecule type" value="Genomic_DNA"/>
</dbReference>
<gene>
    <name evidence="1" type="ORF">FVR03_23090</name>
</gene>
<organism evidence="1 2">
    <name type="scientific">Pontibacter qinzhouensis</name>
    <dbReference type="NCBI Taxonomy" id="2603253"/>
    <lineage>
        <taxon>Bacteria</taxon>
        <taxon>Pseudomonadati</taxon>
        <taxon>Bacteroidota</taxon>
        <taxon>Cytophagia</taxon>
        <taxon>Cytophagales</taxon>
        <taxon>Hymenobacteraceae</taxon>
        <taxon>Pontibacter</taxon>
    </lineage>
</organism>
<proteinExistence type="predicted"/>